<comment type="similarity">
    <text evidence="1 5">Belongs to the universal ribosomal protein uL24 family.</text>
</comment>
<evidence type="ECO:0000256" key="3">
    <source>
        <dbReference type="ARBA" id="ARBA00023274"/>
    </source>
</evidence>
<evidence type="ECO:0000313" key="7">
    <source>
        <dbReference type="EMBL" id="OGM62029.1"/>
    </source>
</evidence>
<dbReference type="AlphaFoldDB" id="A0A1F8BEF2"/>
<dbReference type="GO" id="GO:1990904">
    <property type="term" value="C:ribonucleoprotein complex"/>
    <property type="evidence" value="ECO:0007669"/>
    <property type="project" value="UniProtKB-KW"/>
</dbReference>
<dbReference type="InterPro" id="IPR005824">
    <property type="entry name" value="KOW"/>
</dbReference>
<dbReference type="STRING" id="1802519.A2961_04615"/>
<evidence type="ECO:0000256" key="2">
    <source>
        <dbReference type="ARBA" id="ARBA00022980"/>
    </source>
</evidence>
<comment type="subunit">
    <text evidence="5">Part of the 50S ribosomal subunit.</text>
</comment>
<dbReference type="HAMAP" id="MF_01326_B">
    <property type="entry name" value="Ribosomal_uL24_B"/>
    <property type="match status" value="1"/>
</dbReference>
<dbReference type="GO" id="GO:0005840">
    <property type="term" value="C:ribosome"/>
    <property type="evidence" value="ECO:0007669"/>
    <property type="project" value="UniProtKB-KW"/>
</dbReference>
<evidence type="ECO:0000256" key="1">
    <source>
        <dbReference type="ARBA" id="ARBA00010618"/>
    </source>
</evidence>
<keyword evidence="5" id="KW-0699">rRNA-binding</keyword>
<dbReference type="InterPro" id="IPR014722">
    <property type="entry name" value="Rib_uL2_dom2"/>
</dbReference>
<evidence type="ECO:0000256" key="4">
    <source>
        <dbReference type="ARBA" id="ARBA00035206"/>
    </source>
</evidence>
<dbReference type="InterPro" id="IPR008991">
    <property type="entry name" value="Translation_prot_SH3-like_sf"/>
</dbReference>
<feature type="domain" description="KOW" evidence="6">
    <location>
        <begin position="3"/>
        <end position="30"/>
    </location>
</feature>
<comment type="caution">
    <text evidence="7">The sequence shown here is derived from an EMBL/GenBank/DDBJ whole genome shotgun (WGS) entry which is preliminary data.</text>
</comment>
<comment type="function">
    <text evidence="5">One of the proteins that surrounds the polypeptide exit tunnel on the outside of the subunit.</text>
</comment>
<keyword evidence="2 5" id="KW-0689">Ribosomal protein</keyword>
<dbReference type="InterPro" id="IPR041988">
    <property type="entry name" value="Ribosomal_uL24_KOW"/>
</dbReference>
<organism evidence="7 8">
    <name type="scientific">Candidatus Woesebacteria bacterium RIFCSPLOWO2_01_FULL_39_21</name>
    <dbReference type="NCBI Taxonomy" id="1802519"/>
    <lineage>
        <taxon>Bacteria</taxon>
        <taxon>Candidatus Woeseibacteriota</taxon>
    </lineage>
</organism>
<dbReference type="InterPro" id="IPR003256">
    <property type="entry name" value="Ribosomal_uL24"/>
</dbReference>
<evidence type="ECO:0000313" key="8">
    <source>
        <dbReference type="Proteomes" id="UP000177082"/>
    </source>
</evidence>
<dbReference type="CDD" id="cd06089">
    <property type="entry name" value="KOW_RPL26"/>
    <property type="match status" value="1"/>
</dbReference>
<name>A0A1F8BEF2_9BACT</name>
<dbReference type="InterPro" id="IPR057264">
    <property type="entry name" value="Ribosomal_uL24_C"/>
</dbReference>
<protein>
    <recommendedName>
        <fullName evidence="4 5">Large ribosomal subunit protein uL24</fullName>
    </recommendedName>
</protein>
<dbReference type="SMART" id="SM00739">
    <property type="entry name" value="KOW"/>
    <property type="match status" value="1"/>
</dbReference>
<evidence type="ECO:0000256" key="5">
    <source>
        <dbReference type="HAMAP-Rule" id="MF_01326"/>
    </source>
</evidence>
<sequence length="116" mass="12792">MLKIKKGDTVRVTAGKDKGKEGVVEKVSKGSSNVLIPNLNLYKKHVKAIAAPDRKGGIYDIPKPLSLGNIALVCPHCKKITRVGFKLTQNGEKQRICKKCGRVVDSRIKKEKVKEK</sequence>
<keyword evidence="3 5" id="KW-0687">Ribonucleoprotein</keyword>
<proteinExistence type="inferred from homology"/>
<dbReference type="NCBIfam" id="TIGR01079">
    <property type="entry name" value="rplX_bact"/>
    <property type="match status" value="1"/>
</dbReference>
<dbReference type="Gene3D" id="2.30.30.30">
    <property type="match status" value="1"/>
</dbReference>
<dbReference type="Pfam" id="PF00467">
    <property type="entry name" value="KOW"/>
    <property type="match status" value="1"/>
</dbReference>
<reference evidence="7 8" key="1">
    <citation type="journal article" date="2016" name="Nat. Commun.">
        <title>Thousands of microbial genomes shed light on interconnected biogeochemical processes in an aquifer system.</title>
        <authorList>
            <person name="Anantharaman K."/>
            <person name="Brown C.T."/>
            <person name="Hug L.A."/>
            <person name="Sharon I."/>
            <person name="Castelle C.J."/>
            <person name="Probst A.J."/>
            <person name="Thomas B.C."/>
            <person name="Singh A."/>
            <person name="Wilkins M.J."/>
            <person name="Karaoz U."/>
            <person name="Brodie E.L."/>
            <person name="Williams K.H."/>
            <person name="Hubbard S.S."/>
            <person name="Banfield J.F."/>
        </authorList>
    </citation>
    <scope>NUCLEOTIDE SEQUENCE [LARGE SCALE GENOMIC DNA]</scope>
</reference>
<dbReference type="Pfam" id="PF17136">
    <property type="entry name" value="ribosomal_L24"/>
    <property type="match status" value="1"/>
</dbReference>
<gene>
    <name evidence="5" type="primary">rplX</name>
    <name evidence="7" type="ORF">A2961_04615</name>
</gene>
<accession>A0A1F8BEF2</accession>
<dbReference type="GO" id="GO:0003735">
    <property type="term" value="F:structural constituent of ribosome"/>
    <property type="evidence" value="ECO:0007669"/>
    <property type="project" value="InterPro"/>
</dbReference>
<comment type="function">
    <text evidence="5">One of two assembly initiator proteins, it binds directly to the 5'-end of the 23S rRNA, where it nucleates assembly of the 50S subunit.</text>
</comment>
<dbReference type="EMBL" id="MGHF01000029">
    <property type="protein sequence ID" value="OGM62029.1"/>
    <property type="molecule type" value="Genomic_DNA"/>
</dbReference>
<evidence type="ECO:0000259" key="6">
    <source>
        <dbReference type="SMART" id="SM00739"/>
    </source>
</evidence>
<keyword evidence="5" id="KW-0694">RNA-binding</keyword>
<dbReference type="GO" id="GO:0019843">
    <property type="term" value="F:rRNA binding"/>
    <property type="evidence" value="ECO:0007669"/>
    <property type="project" value="UniProtKB-UniRule"/>
</dbReference>
<dbReference type="PANTHER" id="PTHR12903">
    <property type="entry name" value="MITOCHONDRIAL RIBOSOMAL PROTEIN L24"/>
    <property type="match status" value="1"/>
</dbReference>
<dbReference type="SUPFAM" id="SSF50104">
    <property type="entry name" value="Translation proteins SH3-like domain"/>
    <property type="match status" value="1"/>
</dbReference>
<dbReference type="Proteomes" id="UP000177082">
    <property type="component" value="Unassembled WGS sequence"/>
</dbReference>
<dbReference type="GO" id="GO:0006412">
    <property type="term" value="P:translation"/>
    <property type="evidence" value="ECO:0007669"/>
    <property type="project" value="UniProtKB-UniRule"/>
</dbReference>